<organism evidence="1 2">
    <name type="scientific">Willisornis vidua</name>
    <name type="common">Xingu scale-backed antbird</name>
    <dbReference type="NCBI Taxonomy" id="1566151"/>
    <lineage>
        <taxon>Eukaryota</taxon>
        <taxon>Metazoa</taxon>
        <taxon>Chordata</taxon>
        <taxon>Craniata</taxon>
        <taxon>Vertebrata</taxon>
        <taxon>Euteleostomi</taxon>
        <taxon>Archelosauria</taxon>
        <taxon>Archosauria</taxon>
        <taxon>Dinosauria</taxon>
        <taxon>Saurischia</taxon>
        <taxon>Theropoda</taxon>
        <taxon>Coelurosauria</taxon>
        <taxon>Aves</taxon>
        <taxon>Neognathae</taxon>
        <taxon>Neoaves</taxon>
        <taxon>Telluraves</taxon>
        <taxon>Australaves</taxon>
        <taxon>Passeriformes</taxon>
        <taxon>Thamnophilidae</taxon>
        <taxon>Willisornis</taxon>
    </lineage>
</organism>
<accession>A0ABQ9D6P0</accession>
<proteinExistence type="predicted"/>
<comment type="caution">
    <text evidence="1">The sequence shown here is derived from an EMBL/GenBank/DDBJ whole genome shotgun (WGS) entry which is preliminary data.</text>
</comment>
<sequence>MAQSPGGEMTGGVPQGSTLEPVLFGILINDTDNGIKCSLNEFVHSTKMSGMFDVPEGQSAIQGDLEKHEKQACVNLTRFMKGKCRTHLGQGSPEGKPYPGLHQK</sequence>
<reference evidence="1" key="1">
    <citation type="submission" date="2019-10" db="EMBL/GenBank/DDBJ databases">
        <authorList>
            <person name="Soares A.E.R."/>
            <person name="Aleixo A."/>
            <person name="Schneider P."/>
            <person name="Miyaki C.Y."/>
            <person name="Schneider M.P."/>
            <person name="Mello C."/>
            <person name="Vasconcelos A.T.R."/>
        </authorList>
    </citation>
    <scope>NUCLEOTIDE SEQUENCE</scope>
    <source>
        <tissue evidence="1">Muscle</tissue>
    </source>
</reference>
<gene>
    <name evidence="1" type="ORF">WISP_78228</name>
</gene>
<evidence type="ECO:0000313" key="2">
    <source>
        <dbReference type="Proteomes" id="UP001145742"/>
    </source>
</evidence>
<dbReference type="Proteomes" id="UP001145742">
    <property type="component" value="Unassembled WGS sequence"/>
</dbReference>
<protein>
    <submittedName>
        <fullName evidence="1">Rna-directed dna polymerase from mobile element jockey-like</fullName>
    </submittedName>
</protein>
<keyword evidence="2" id="KW-1185">Reference proteome</keyword>
<name>A0ABQ9D6P0_9PASS</name>
<evidence type="ECO:0000313" key="1">
    <source>
        <dbReference type="EMBL" id="KAJ7415440.1"/>
    </source>
</evidence>
<dbReference type="EMBL" id="WHWB01033947">
    <property type="protein sequence ID" value="KAJ7415440.1"/>
    <property type="molecule type" value="Genomic_DNA"/>
</dbReference>